<dbReference type="NCBIfam" id="TIGR00611">
    <property type="entry name" value="recf"/>
    <property type="match status" value="1"/>
</dbReference>
<evidence type="ECO:0000256" key="13">
    <source>
        <dbReference type="HAMAP-Rule" id="MF_00365"/>
    </source>
</evidence>
<dbReference type="Pfam" id="PF02463">
    <property type="entry name" value="SMC_N"/>
    <property type="match status" value="1"/>
</dbReference>
<dbReference type="RefSeq" id="WP_101173299.1">
    <property type="nucleotide sequence ID" value="NZ_JAKRKB010000006.1"/>
</dbReference>
<dbReference type="OrthoDB" id="9803889at2"/>
<keyword evidence="5 13" id="KW-0235">DNA replication</keyword>
<organism evidence="16 17">
    <name type="scientific">Corynebacterium mastitidis</name>
    <dbReference type="NCBI Taxonomy" id="161890"/>
    <lineage>
        <taxon>Bacteria</taxon>
        <taxon>Bacillati</taxon>
        <taxon>Actinomycetota</taxon>
        <taxon>Actinomycetes</taxon>
        <taxon>Mycobacteriales</taxon>
        <taxon>Corynebacteriaceae</taxon>
        <taxon>Corynebacterium</taxon>
    </lineage>
</organism>
<evidence type="ECO:0000256" key="1">
    <source>
        <dbReference type="ARBA" id="ARBA00004496"/>
    </source>
</evidence>
<evidence type="ECO:0000313" key="17">
    <source>
        <dbReference type="Proteomes" id="UP000233249"/>
    </source>
</evidence>
<feature type="binding site" evidence="13">
    <location>
        <begin position="30"/>
        <end position="37"/>
    </location>
    <ligand>
        <name>ATP</name>
        <dbReference type="ChEBI" id="CHEBI:30616"/>
    </ligand>
</feature>
<evidence type="ECO:0000313" key="16">
    <source>
        <dbReference type="EMBL" id="PKF68997.1"/>
    </source>
</evidence>
<evidence type="ECO:0000256" key="11">
    <source>
        <dbReference type="ARBA" id="ARBA00023236"/>
    </source>
</evidence>
<comment type="caution">
    <text evidence="16">The sequence shown here is derived from an EMBL/GenBank/DDBJ whole genome shotgun (WGS) entry which is preliminary data.</text>
</comment>
<evidence type="ECO:0000256" key="7">
    <source>
        <dbReference type="ARBA" id="ARBA00022763"/>
    </source>
</evidence>
<comment type="subcellular location">
    <subcellularLocation>
        <location evidence="1 13 14">Cytoplasm</location>
    </subcellularLocation>
</comment>
<dbReference type="PANTHER" id="PTHR32182">
    <property type="entry name" value="DNA REPLICATION AND REPAIR PROTEIN RECF"/>
    <property type="match status" value="1"/>
</dbReference>
<comment type="function">
    <text evidence="12 13 14">The RecF protein is involved in DNA metabolism; it is required for DNA replication and normal SOS inducibility. RecF binds preferentially to single-stranded, linear DNA. It also seems to bind ATP.</text>
</comment>
<dbReference type="GO" id="GO:0005737">
    <property type="term" value="C:cytoplasm"/>
    <property type="evidence" value="ECO:0007669"/>
    <property type="project" value="UniProtKB-SubCell"/>
</dbReference>
<reference evidence="16 17" key="1">
    <citation type="submission" date="2017-12" db="EMBL/GenBank/DDBJ databases">
        <title>Corynebacterium mastitidis 16-1433 Genome.</title>
        <authorList>
            <person name="Gulvik C.A."/>
        </authorList>
    </citation>
    <scope>NUCLEOTIDE SEQUENCE [LARGE SCALE GENOMIC DNA]</scope>
    <source>
        <strain evidence="16 17">16-1433</strain>
    </source>
</reference>
<dbReference type="GO" id="GO:0000731">
    <property type="term" value="P:DNA synthesis involved in DNA repair"/>
    <property type="evidence" value="ECO:0007669"/>
    <property type="project" value="TreeGrafter"/>
</dbReference>
<evidence type="ECO:0000256" key="14">
    <source>
        <dbReference type="RuleBase" id="RU000578"/>
    </source>
</evidence>
<dbReference type="PROSITE" id="PS00617">
    <property type="entry name" value="RECF_1"/>
    <property type="match status" value="1"/>
</dbReference>
<dbReference type="GO" id="GO:0009432">
    <property type="term" value="P:SOS response"/>
    <property type="evidence" value="ECO:0007669"/>
    <property type="project" value="UniProtKB-UniRule"/>
</dbReference>
<evidence type="ECO:0000256" key="12">
    <source>
        <dbReference type="ARBA" id="ARBA00025401"/>
    </source>
</evidence>
<evidence type="ECO:0000256" key="3">
    <source>
        <dbReference type="ARBA" id="ARBA00020170"/>
    </source>
</evidence>
<dbReference type="InterPro" id="IPR001238">
    <property type="entry name" value="DNA-binding_RecF"/>
</dbReference>
<name>A0A2N0X8J8_9CORY</name>
<dbReference type="HAMAP" id="MF_00365">
    <property type="entry name" value="RecF"/>
    <property type="match status" value="1"/>
</dbReference>
<evidence type="ECO:0000256" key="5">
    <source>
        <dbReference type="ARBA" id="ARBA00022705"/>
    </source>
</evidence>
<dbReference type="STRING" id="1121365.GCA_000375365_00884"/>
<evidence type="ECO:0000256" key="9">
    <source>
        <dbReference type="ARBA" id="ARBA00023125"/>
    </source>
</evidence>
<dbReference type="EMBL" id="PJAF01000008">
    <property type="protein sequence ID" value="PKF68997.1"/>
    <property type="molecule type" value="Genomic_DNA"/>
</dbReference>
<gene>
    <name evidence="13" type="primary">recF</name>
    <name evidence="16" type="ORF">CXB45_03965</name>
</gene>
<dbReference type="Proteomes" id="UP000233249">
    <property type="component" value="Unassembled WGS sequence"/>
</dbReference>
<dbReference type="GO" id="GO:0005524">
    <property type="term" value="F:ATP binding"/>
    <property type="evidence" value="ECO:0007669"/>
    <property type="project" value="UniProtKB-UniRule"/>
</dbReference>
<evidence type="ECO:0000256" key="4">
    <source>
        <dbReference type="ARBA" id="ARBA00022490"/>
    </source>
</evidence>
<dbReference type="CDD" id="cd03242">
    <property type="entry name" value="ABC_RecF"/>
    <property type="match status" value="1"/>
</dbReference>
<dbReference type="InterPro" id="IPR003395">
    <property type="entry name" value="RecF/RecN/SMC_N"/>
</dbReference>
<evidence type="ECO:0000256" key="2">
    <source>
        <dbReference type="ARBA" id="ARBA00008016"/>
    </source>
</evidence>
<dbReference type="Gene3D" id="1.20.1050.90">
    <property type="entry name" value="RecF/RecN/SMC, N-terminal domain"/>
    <property type="match status" value="1"/>
</dbReference>
<dbReference type="PROSITE" id="PS00618">
    <property type="entry name" value="RECF_2"/>
    <property type="match status" value="1"/>
</dbReference>
<proteinExistence type="inferred from homology"/>
<evidence type="ECO:0000256" key="6">
    <source>
        <dbReference type="ARBA" id="ARBA00022741"/>
    </source>
</evidence>
<dbReference type="SUPFAM" id="SSF52540">
    <property type="entry name" value="P-loop containing nucleoside triphosphate hydrolases"/>
    <property type="match status" value="1"/>
</dbReference>
<dbReference type="Gene3D" id="3.40.50.300">
    <property type="entry name" value="P-loop containing nucleotide triphosphate hydrolases"/>
    <property type="match status" value="1"/>
</dbReference>
<evidence type="ECO:0000256" key="8">
    <source>
        <dbReference type="ARBA" id="ARBA00022840"/>
    </source>
</evidence>
<dbReference type="InterPro" id="IPR042174">
    <property type="entry name" value="RecF_2"/>
</dbReference>
<keyword evidence="4 13" id="KW-0963">Cytoplasm</keyword>
<dbReference type="GO" id="GO:0006260">
    <property type="term" value="P:DNA replication"/>
    <property type="evidence" value="ECO:0007669"/>
    <property type="project" value="UniProtKB-UniRule"/>
</dbReference>
<evidence type="ECO:0000259" key="15">
    <source>
        <dbReference type="Pfam" id="PF02463"/>
    </source>
</evidence>
<dbReference type="GO" id="GO:0006302">
    <property type="term" value="P:double-strand break repair"/>
    <property type="evidence" value="ECO:0007669"/>
    <property type="project" value="TreeGrafter"/>
</dbReference>
<dbReference type="PANTHER" id="PTHR32182:SF0">
    <property type="entry name" value="DNA REPLICATION AND REPAIR PROTEIN RECF"/>
    <property type="match status" value="1"/>
</dbReference>
<dbReference type="InterPro" id="IPR018078">
    <property type="entry name" value="DNA-binding_RecF_CS"/>
</dbReference>
<protein>
    <recommendedName>
        <fullName evidence="3 13">DNA replication and repair protein RecF</fullName>
    </recommendedName>
</protein>
<dbReference type="GO" id="GO:0003697">
    <property type="term" value="F:single-stranded DNA binding"/>
    <property type="evidence" value="ECO:0007669"/>
    <property type="project" value="UniProtKB-UniRule"/>
</dbReference>
<feature type="domain" description="RecF/RecN/SMC N-terminal" evidence="15">
    <location>
        <begin position="2"/>
        <end position="357"/>
    </location>
</feature>
<keyword evidence="10 13" id="KW-0234">DNA repair</keyword>
<comment type="similarity">
    <text evidence="2 13 14">Belongs to the RecF family.</text>
</comment>
<keyword evidence="11 13" id="KW-0742">SOS response</keyword>
<evidence type="ECO:0000256" key="10">
    <source>
        <dbReference type="ARBA" id="ARBA00023204"/>
    </source>
</evidence>
<keyword evidence="6 13" id="KW-0547">Nucleotide-binding</keyword>
<dbReference type="InterPro" id="IPR027417">
    <property type="entry name" value="P-loop_NTPase"/>
</dbReference>
<sequence length="415" mass="45186">MYISELSLRDFRSWPDLTLSLSPGVTVFVGRNGFGKTNIVEAVGYLAHLSSHRVNHDAPLVRVGAENARISATAINQGRELTAHVLIRPRAANQAQINRTRLKSPREVLGVVRTVLFAPEDMALVRGEPAERRRYLDAIIATRSPRLAGVKADYDKVLRQRNALLKSAQAALRRGYSSNEGAAALGTLDAWDGQLAHLGARVIVARRELVDRLDAEVHAAYASLAPESRPASLGYRCTVPVGEDTGEDAELIEAAMLAELGARRQREIERGMSLVGPHRDDVELLLGRQPAKGFASHGETWSFAIALRFGEFSLLRGEGSDPILILDDVFAELDAKRRAKLVDLAMGAEQVLITAAVDEDLPENLGEQIVARHRIEVREGEARAAEAGGDAPPEGERVRFSVLVDEKAGGDERSD</sequence>
<keyword evidence="8 13" id="KW-0067">ATP-binding</keyword>
<dbReference type="AlphaFoldDB" id="A0A2N0X8J8"/>
<accession>A0A2N0X8J8</accession>
<keyword evidence="9 13" id="KW-0238">DNA-binding</keyword>
<keyword evidence="7 13" id="KW-0227">DNA damage</keyword>